<dbReference type="FunFam" id="1.10.132.20:FF:000001">
    <property type="entry name" value="Ribosome-recycling factor"/>
    <property type="match status" value="1"/>
</dbReference>
<organism evidence="8 10">
    <name type="scientific">Legionella micdadei</name>
    <name type="common">Tatlockia micdadei</name>
    <dbReference type="NCBI Taxonomy" id="451"/>
    <lineage>
        <taxon>Bacteria</taxon>
        <taxon>Pseudomonadati</taxon>
        <taxon>Pseudomonadota</taxon>
        <taxon>Gammaproteobacteria</taxon>
        <taxon>Legionellales</taxon>
        <taxon>Legionellaceae</taxon>
        <taxon>Legionella</taxon>
    </lineage>
</organism>
<dbReference type="KEGG" id="tmc:LMI_1892"/>
<dbReference type="NCBIfam" id="TIGR00496">
    <property type="entry name" value="frr"/>
    <property type="match status" value="1"/>
</dbReference>
<dbReference type="PANTHER" id="PTHR20982">
    <property type="entry name" value="RIBOSOME RECYCLING FACTOR"/>
    <property type="match status" value="1"/>
</dbReference>
<dbReference type="InterPro" id="IPR036191">
    <property type="entry name" value="RRF_sf"/>
</dbReference>
<keyword evidence="4 6" id="KW-0648">Protein biosynthesis</keyword>
<dbReference type="Proteomes" id="UP000032414">
    <property type="component" value="Chromosome I"/>
</dbReference>
<dbReference type="Proteomes" id="UP000182998">
    <property type="component" value="Unassembled WGS sequence"/>
</dbReference>
<dbReference type="GO" id="GO:0002184">
    <property type="term" value="P:cytoplasmic translational termination"/>
    <property type="evidence" value="ECO:0007669"/>
    <property type="project" value="TreeGrafter"/>
</dbReference>
<evidence type="ECO:0000256" key="5">
    <source>
        <dbReference type="ARBA" id="ARBA00025050"/>
    </source>
</evidence>
<evidence type="ECO:0000256" key="3">
    <source>
        <dbReference type="ARBA" id="ARBA00022490"/>
    </source>
</evidence>
<keyword evidence="3 6" id="KW-0963">Cytoplasm</keyword>
<dbReference type="HOGENOM" id="CLU_073981_2_1_6"/>
<feature type="domain" description="Ribosome recycling factor" evidence="7">
    <location>
        <begin position="20"/>
        <end position="183"/>
    </location>
</feature>
<dbReference type="InterPro" id="IPR023584">
    <property type="entry name" value="Ribosome_recyc_fac_dom"/>
</dbReference>
<gene>
    <name evidence="6 8" type="primary">frr</name>
    <name evidence="8" type="ORF">LMI_1892</name>
    <name evidence="9" type="ORF">SAMN02982997_01395</name>
</gene>
<reference evidence="8" key="1">
    <citation type="submission" date="2014-09" db="EMBL/GenBank/DDBJ databases">
        <authorList>
            <person name="GOMEZ-VALERO Laura"/>
        </authorList>
    </citation>
    <scope>NUCLEOTIDE SEQUENCE</scope>
    <source>
        <strain evidence="8">ATCC33218</strain>
    </source>
</reference>
<reference evidence="9 11" key="3">
    <citation type="submission" date="2016-10" db="EMBL/GenBank/DDBJ databases">
        <authorList>
            <person name="Varghese N."/>
            <person name="Submissions S."/>
        </authorList>
    </citation>
    <scope>NUCLEOTIDE SEQUENCE [LARGE SCALE GENOMIC DNA]</scope>
    <source>
        <strain evidence="9 11">ATCC 33218</strain>
    </source>
</reference>
<dbReference type="STRING" id="451.B6N58_06540"/>
<name>A0A098GFE7_LEGMI</name>
<dbReference type="OrthoDB" id="9804006at2"/>
<proteinExistence type="inferred from homology"/>
<sequence length="185" mass="20808">MINDIKQDTEKRMKKAVEAFRNDLGKVRTGRANVGLLDHVVVDYYGNPTPINQIANITSSDSRTLLVTPWEKSMVAAIEKAILTSDLGLNPATAGNAIRVPMPPLTEERRKELIKVVRGEGEHARVAIRNIRRDANNHLKELVKDKSISEDDERRAAEVIQKITDKYIADVDVALQEKEKDLMEI</sequence>
<dbReference type="PATRIC" id="fig|451.8.peg.1411"/>
<evidence type="ECO:0000256" key="1">
    <source>
        <dbReference type="ARBA" id="ARBA00004496"/>
    </source>
</evidence>
<dbReference type="SUPFAM" id="SSF55194">
    <property type="entry name" value="Ribosome recycling factor, RRF"/>
    <property type="match status" value="1"/>
</dbReference>
<dbReference type="CDD" id="cd00520">
    <property type="entry name" value="RRF"/>
    <property type="match status" value="1"/>
</dbReference>
<dbReference type="Pfam" id="PF01765">
    <property type="entry name" value="RRF"/>
    <property type="match status" value="1"/>
</dbReference>
<comment type="subcellular location">
    <subcellularLocation>
        <location evidence="1 6">Cytoplasm</location>
    </subcellularLocation>
</comment>
<keyword evidence="11" id="KW-1185">Reference proteome</keyword>
<dbReference type="AlphaFoldDB" id="A0A098GFE7"/>
<dbReference type="RefSeq" id="WP_045099472.1">
    <property type="nucleotide sequence ID" value="NZ_CP020614.1"/>
</dbReference>
<dbReference type="EMBL" id="LN614830">
    <property type="protein sequence ID" value="CEG61183.1"/>
    <property type="molecule type" value="Genomic_DNA"/>
</dbReference>
<protein>
    <recommendedName>
        <fullName evidence="6">Ribosome-recycling factor</fullName>
        <shortName evidence="6">RRF</shortName>
    </recommendedName>
    <alternativeName>
        <fullName evidence="6">Ribosome-releasing factor</fullName>
    </alternativeName>
</protein>
<evidence type="ECO:0000256" key="2">
    <source>
        <dbReference type="ARBA" id="ARBA00005912"/>
    </source>
</evidence>
<dbReference type="EMBL" id="FMVN01000006">
    <property type="protein sequence ID" value="SCY32395.1"/>
    <property type="molecule type" value="Genomic_DNA"/>
</dbReference>
<evidence type="ECO:0000256" key="6">
    <source>
        <dbReference type="HAMAP-Rule" id="MF_00040"/>
    </source>
</evidence>
<dbReference type="Gene3D" id="1.10.132.20">
    <property type="entry name" value="Ribosome-recycling factor"/>
    <property type="match status" value="1"/>
</dbReference>
<dbReference type="GO" id="GO:0043023">
    <property type="term" value="F:ribosomal large subunit binding"/>
    <property type="evidence" value="ECO:0007669"/>
    <property type="project" value="TreeGrafter"/>
</dbReference>
<evidence type="ECO:0000313" key="9">
    <source>
        <dbReference type="EMBL" id="SCY32395.1"/>
    </source>
</evidence>
<evidence type="ECO:0000313" key="8">
    <source>
        <dbReference type="EMBL" id="CEG61183.1"/>
    </source>
</evidence>
<dbReference type="FunFam" id="3.30.1360.40:FF:000001">
    <property type="entry name" value="Ribosome-recycling factor"/>
    <property type="match status" value="1"/>
</dbReference>
<dbReference type="Gene3D" id="3.30.1360.40">
    <property type="match status" value="1"/>
</dbReference>
<dbReference type="PANTHER" id="PTHR20982:SF3">
    <property type="entry name" value="MITOCHONDRIAL RIBOSOME RECYCLING FACTOR PSEUDO 1"/>
    <property type="match status" value="1"/>
</dbReference>
<evidence type="ECO:0000259" key="7">
    <source>
        <dbReference type="Pfam" id="PF01765"/>
    </source>
</evidence>
<comment type="similarity">
    <text evidence="2 6">Belongs to the RRF family.</text>
</comment>
<dbReference type="InterPro" id="IPR002661">
    <property type="entry name" value="Ribosome_recyc_fac"/>
</dbReference>
<accession>A0A098GFE7</accession>
<dbReference type="GO" id="GO:0005829">
    <property type="term" value="C:cytosol"/>
    <property type="evidence" value="ECO:0007669"/>
    <property type="project" value="GOC"/>
</dbReference>
<evidence type="ECO:0000256" key="4">
    <source>
        <dbReference type="ARBA" id="ARBA00022917"/>
    </source>
</evidence>
<evidence type="ECO:0000313" key="10">
    <source>
        <dbReference type="Proteomes" id="UP000032414"/>
    </source>
</evidence>
<comment type="function">
    <text evidence="5 6">Responsible for the release of ribosomes from messenger RNA at the termination of protein biosynthesis. May increase the efficiency of translation by recycling ribosomes from one round of translation to another.</text>
</comment>
<reference evidence="10" key="2">
    <citation type="submission" date="2014-09" db="EMBL/GenBank/DDBJ databases">
        <authorList>
            <person name="Gomez-Valero L."/>
        </authorList>
    </citation>
    <scope>NUCLEOTIDE SEQUENCE [LARGE SCALE GENOMIC DNA]</scope>
    <source>
        <strain evidence="10">ATCC33218</strain>
    </source>
</reference>
<dbReference type="HAMAP" id="MF_00040">
    <property type="entry name" value="RRF"/>
    <property type="match status" value="1"/>
</dbReference>
<evidence type="ECO:0000313" key="11">
    <source>
        <dbReference type="Proteomes" id="UP000182998"/>
    </source>
</evidence>